<sequence length="190" mass="22006">MVVGHDRRYLWRCQRRLVVGQRPRRLALDKGASMYSRDDLKLRQLEAKVTSVLRDKIFSSGDLFMLPKIINGKLTIRKYSIMPCVRLCAVWDMPNTGGLSTYCLSYGILIYINFLMLMSMSGEDEVHSVARLLAGFRNWASGTLGRVLYLILEDVLYFFPCAWLYRQGILTPWTRSRRPIIDGEAMQQPF</sequence>
<keyword evidence="1" id="KW-0812">Transmembrane</keyword>
<accession>A0AAW0L406</accession>
<dbReference type="Proteomes" id="UP000237347">
    <property type="component" value="Unassembled WGS sequence"/>
</dbReference>
<name>A0AAW0L406_QUESU</name>
<evidence type="ECO:0000256" key="1">
    <source>
        <dbReference type="SAM" id="Phobius"/>
    </source>
</evidence>
<gene>
    <name evidence="2" type="ORF">CFP56_008082</name>
</gene>
<comment type="caution">
    <text evidence="2">The sequence shown here is derived from an EMBL/GenBank/DDBJ whole genome shotgun (WGS) entry which is preliminary data.</text>
</comment>
<organism evidence="2 3">
    <name type="scientific">Quercus suber</name>
    <name type="common">Cork oak</name>
    <dbReference type="NCBI Taxonomy" id="58331"/>
    <lineage>
        <taxon>Eukaryota</taxon>
        <taxon>Viridiplantae</taxon>
        <taxon>Streptophyta</taxon>
        <taxon>Embryophyta</taxon>
        <taxon>Tracheophyta</taxon>
        <taxon>Spermatophyta</taxon>
        <taxon>Magnoliopsida</taxon>
        <taxon>eudicotyledons</taxon>
        <taxon>Gunneridae</taxon>
        <taxon>Pentapetalae</taxon>
        <taxon>rosids</taxon>
        <taxon>fabids</taxon>
        <taxon>Fagales</taxon>
        <taxon>Fagaceae</taxon>
        <taxon>Quercus</taxon>
    </lineage>
</organism>
<feature type="transmembrane region" description="Helical" evidence="1">
    <location>
        <begin position="147"/>
        <end position="165"/>
    </location>
</feature>
<dbReference type="PANTHER" id="PTHR47030:SF2">
    <property type="entry name" value="LIPASE CLASS 3 FAMILY PROTEIN"/>
    <property type="match status" value="1"/>
</dbReference>
<reference evidence="2 3" key="1">
    <citation type="journal article" date="2018" name="Sci. Data">
        <title>The draft genome sequence of cork oak.</title>
        <authorList>
            <person name="Ramos A.M."/>
            <person name="Usie A."/>
            <person name="Barbosa P."/>
            <person name="Barros P.M."/>
            <person name="Capote T."/>
            <person name="Chaves I."/>
            <person name="Simoes F."/>
            <person name="Abreu I."/>
            <person name="Carrasquinho I."/>
            <person name="Faro C."/>
            <person name="Guimaraes J.B."/>
            <person name="Mendonca D."/>
            <person name="Nobrega F."/>
            <person name="Rodrigues L."/>
            <person name="Saibo N.J.M."/>
            <person name="Varela M.C."/>
            <person name="Egas C."/>
            <person name="Matos J."/>
            <person name="Miguel C.M."/>
            <person name="Oliveira M.M."/>
            <person name="Ricardo C.P."/>
            <person name="Goncalves S."/>
        </authorList>
    </citation>
    <scope>NUCLEOTIDE SEQUENCE [LARGE SCALE GENOMIC DNA]</scope>
    <source>
        <strain evidence="3">cv. HL8</strain>
    </source>
</reference>
<keyword evidence="1" id="KW-1133">Transmembrane helix</keyword>
<evidence type="ECO:0000313" key="3">
    <source>
        <dbReference type="Proteomes" id="UP000237347"/>
    </source>
</evidence>
<keyword evidence="1" id="KW-0472">Membrane</keyword>
<keyword evidence="3" id="KW-1185">Reference proteome</keyword>
<dbReference type="AlphaFoldDB" id="A0AAW0L406"/>
<proteinExistence type="predicted"/>
<dbReference type="PANTHER" id="PTHR47030">
    <property type="entry name" value="LIPASE CLASS 3 FAMILY PROTEIN"/>
    <property type="match status" value="1"/>
</dbReference>
<protein>
    <submittedName>
        <fullName evidence="2">Uncharacterized protein</fullName>
    </submittedName>
</protein>
<evidence type="ECO:0000313" key="2">
    <source>
        <dbReference type="EMBL" id="KAK7846332.1"/>
    </source>
</evidence>
<feature type="transmembrane region" description="Helical" evidence="1">
    <location>
        <begin position="103"/>
        <end position="122"/>
    </location>
</feature>
<dbReference type="EMBL" id="PKMF04000157">
    <property type="protein sequence ID" value="KAK7846332.1"/>
    <property type="molecule type" value="Genomic_DNA"/>
</dbReference>